<dbReference type="Proteomes" id="UP000317977">
    <property type="component" value="Unassembled WGS sequence"/>
</dbReference>
<dbReference type="InterPro" id="IPR027417">
    <property type="entry name" value="P-loop_NTPase"/>
</dbReference>
<dbReference type="AlphaFoldDB" id="A0A5C6ERX7"/>
<dbReference type="EMBL" id="SJPX01000003">
    <property type="protein sequence ID" value="TWU51385.1"/>
    <property type="molecule type" value="Genomic_DNA"/>
</dbReference>
<evidence type="ECO:0000313" key="2">
    <source>
        <dbReference type="Proteomes" id="UP000317977"/>
    </source>
</evidence>
<dbReference type="OrthoDB" id="221622at2"/>
<evidence type="ECO:0008006" key="3">
    <source>
        <dbReference type="Google" id="ProtNLM"/>
    </source>
</evidence>
<evidence type="ECO:0000313" key="1">
    <source>
        <dbReference type="EMBL" id="TWU51385.1"/>
    </source>
</evidence>
<accession>A0A5C6ERX7</accession>
<reference evidence="1 2" key="1">
    <citation type="submission" date="2019-02" db="EMBL/GenBank/DDBJ databases">
        <title>Deep-cultivation of Planctomycetes and their phenomic and genomic characterization uncovers novel biology.</title>
        <authorList>
            <person name="Wiegand S."/>
            <person name="Jogler M."/>
            <person name="Boedeker C."/>
            <person name="Pinto D."/>
            <person name="Vollmers J."/>
            <person name="Rivas-Marin E."/>
            <person name="Kohn T."/>
            <person name="Peeters S.H."/>
            <person name="Heuer A."/>
            <person name="Rast P."/>
            <person name="Oberbeckmann S."/>
            <person name="Bunk B."/>
            <person name="Jeske O."/>
            <person name="Meyerdierks A."/>
            <person name="Storesund J.E."/>
            <person name="Kallscheuer N."/>
            <person name="Luecker S."/>
            <person name="Lage O.M."/>
            <person name="Pohl T."/>
            <person name="Merkel B.J."/>
            <person name="Hornburger P."/>
            <person name="Mueller R.-W."/>
            <person name="Bruemmer F."/>
            <person name="Labrenz M."/>
            <person name="Spormann A.M."/>
            <person name="Op Den Camp H."/>
            <person name="Overmann J."/>
            <person name="Amann R."/>
            <person name="Jetten M.S.M."/>
            <person name="Mascher T."/>
            <person name="Medema M.H."/>
            <person name="Devos D.P."/>
            <person name="Kaster A.-K."/>
            <person name="Ovreas L."/>
            <person name="Rohde M."/>
            <person name="Galperin M.Y."/>
            <person name="Jogler C."/>
        </authorList>
    </citation>
    <scope>NUCLEOTIDE SEQUENCE [LARGE SCALE GENOMIC DNA]</scope>
    <source>
        <strain evidence="1 2">Poly59</strain>
    </source>
</reference>
<organism evidence="1 2">
    <name type="scientific">Rubripirellula reticaptiva</name>
    <dbReference type="NCBI Taxonomy" id="2528013"/>
    <lineage>
        <taxon>Bacteria</taxon>
        <taxon>Pseudomonadati</taxon>
        <taxon>Planctomycetota</taxon>
        <taxon>Planctomycetia</taxon>
        <taxon>Pirellulales</taxon>
        <taxon>Pirellulaceae</taxon>
        <taxon>Rubripirellula</taxon>
    </lineage>
</organism>
<gene>
    <name evidence="1" type="ORF">Poly59_29770</name>
</gene>
<proteinExistence type="predicted"/>
<sequence length="708" mass="77279">MFGSFRDSDDDVIDWSGLHSLLEDDDRRAAIERSYPTEGRDSYLSALRRLDARAYDDVLAAGRKLQTAEKLSQWPTVAVAGMLNSGKTSLVATFLSESGRARTLRGSSNSEGTHRFVLWLPSAWRDDAELWGLLMSRIGDAVGNPPEMLSDDLDVAHGQYNNRDGNGLALNVPLVATDPALDATGIGLLDCPDIVSDADLLLGSPLQRRELLGRAATLCSAFLVVTSAESSRDGTLGDLLRIAADLMPGVPRLLAVNKVRPKQTPDLVYETFSPLARSHGIESIYAAYDFEIPSSRPFIPATDAVVASAFDPDADPSPVFFSIRENADENPPASIGDDRLLSALPQRLDRGALFEKFRLALQNSLRTAVWEDGFKKIDLDADGQVAITAKAQDCLLQSALEFFAHREVGGEVTELRLHQSERIIRQLSESFAVTAPWYARWGVRLNAKVRRVFGGAGDFVRQLTPSAMAERAAGEIKDKFRRGEYGGLMTPERLLQAIDRYGGETSLKHWPPISKTSDTTDTANRQQWLEAAEAAILRFERDDFTSLDPRRLDEAVAQMWTEVPTHQKLAAGLTPLAATFAALAGVLMIPLDFGTTVIASASIPELFAALGLGAYATIWAGGQSTRSVGQQAARQQLADFHAVLCDTFGVSRFKKLPAIRVRGASEKLVVSKIVAREAFGPTLPLCKVRDEFRQELKKLLPRGGSSSK</sequence>
<name>A0A5C6ERX7_9BACT</name>
<comment type="caution">
    <text evidence="1">The sequence shown here is derived from an EMBL/GenBank/DDBJ whole genome shotgun (WGS) entry which is preliminary data.</text>
</comment>
<protein>
    <recommendedName>
        <fullName evidence="3">Dynamin family protein</fullName>
    </recommendedName>
</protein>
<dbReference type="RefSeq" id="WP_146534759.1">
    <property type="nucleotide sequence ID" value="NZ_SJPX01000003.1"/>
</dbReference>
<keyword evidence="2" id="KW-1185">Reference proteome</keyword>
<dbReference type="Gene3D" id="3.40.50.300">
    <property type="entry name" value="P-loop containing nucleotide triphosphate hydrolases"/>
    <property type="match status" value="1"/>
</dbReference>
<dbReference type="SUPFAM" id="SSF52540">
    <property type="entry name" value="P-loop containing nucleoside triphosphate hydrolases"/>
    <property type="match status" value="1"/>
</dbReference>